<feature type="region of interest" description="Disordered" evidence="1">
    <location>
        <begin position="94"/>
        <end position="155"/>
    </location>
</feature>
<evidence type="ECO:0000256" key="1">
    <source>
        <dbReference type="SAM" id="MobiDB-lite"/>
    </source>
</evidence>
<accession>A0A9P6FCE3</accession>
<evidence type="ECO:0000313" key="2">
    <source>
        <dbReference type="EMBL" id="KAF9546939.1"/>
    </source>
</evidence>
<protein>
    <submittedName>
        <fullName evidence="2">Uncharacterized protein</fullName>
    </submittedName>
</protein>
<sequence length="155" mass="17193">MEFQLISDQLLKIVGGGNCLRYDPSKPALIGCPGWGLFVGQVDIRRFYCSKCQIYHHRDVMATKNMANIIQEYLVRPERSDYLHLVAEDGSLPWKAKRDDRSSSSSSTGTASNTISSTSVQGHRKRASTTSTPGQEQLQKSSKSSKLAKASNHIF</sequence>
<feature type="compositionally biased region" description="Low complexity" evidence="1">
    <location>
        <begin position="103"/>
        <end position="119"/>
    </location>
</feature>
<comment type="caution">
    <text evidence="2">The sequence shown here is derived from an EMBL/GenBank/DDBJ whole genome shotgun (WGS) entry which is preliminary data.</text>
</comment>
<reference evidence="2" key="1">
    <citation type="journal article" date="2020" name="Fungal Divers.">
        <title>Resolving the Mortierellaceae phylogeny through synthesis of multi-gene phylogenetics and phylogenomics.</title>
        <authorList>
            <person name="Vandepol N."/>
            <person name="Liber J."/>
            <person name="Desiro A."/>
            <person name="Na H."/>
            <person name="Kennedy M."/>
            <person name="Barry K."/>
            <person name="Grigoriev I.V."/>
            <person name="Miller A.N."/>
            <person name="O'Donnell K."/>
            <person name="Stajich J.E."/>
            <person name="Bonito G."/>
        </authorList>
    </citation>
    <scope>NUCLEOTIDE SEQUENCE</scope>
    <source>
        <strain evidence="2">NRRL 2591</strain>
    </source>
</reference>
<dbReference type="EMBL" id="JAAAXW010000049">
    <property type="protein sequence ID" value="KAF9546939.1"/>
    <property type="molecule type" value="Genomic_DNA"/>
</dbReference>
<proteinExistence type="predicted"/>
<organism evidence="2 3">
    <name type="scientific">Mortierella hygrophila</name>
    <dbReference type="NCBI Taxonomy" id="979708"/>
    <lineage>
        <taxon>Eukaryota</taxon>
        <taxon>Fungi</taxon>
        <taxon>Fungi incertae sedis</taxon>
        <taxon>Mucoromycota</taxon>
        <taxon>Mortierellomycotina</taxon>
        <taxon>Mortierellomycetes</taxon>
        <taxon>Mortierellales</taxon>
        <taxon>Mortierellaceae</taxon>
        <taxon>Mortierella</taxon>
    </lineage>
</organism>
<dbReference type="Proteomes" id="UP000723463">
    <property type="component" value="Unassembled WGS sequence"/>
</dbReference>
<feature type="compositionally biased region" description="Low complexity" evidence="1">
    <location>
        <begin position="137"/>
        <end position="155"/>
    </location>
</feature>
<dbReference type="AlphaFoldDB" id="A0A9P6FCE3"/>
<evidence type="ECO:0000313" key="3">
    <source>
        <dbReference type="Proteomes" id="UP000723463"/>
    </source>
</evidence>
<name>A0A9P6FCE3_9FUNG</name>
<keyword evidence="3" id="KW-1185">Reference proteome</keyword>
<gene>
    <name evidence="2" type="ORF">EC957_009104</name>
</gene>